<dbReference type="PANTHER" id="PTHR15073">
    <property type="entry name" value="MICROTUBULE-ASSOCIATED PROTEIN"/>
    <property type="match status" value="1"/>
</dbReference>
<keyword evidence="4 6" id="KW-0175">Coiled coil</keyword>
<feature type="region of interest" description="Disordered" evidence="7">
    <location>
        <begin position="439"/>
        <end position="463"/>
    </location>
</feature>
<feature type="region of interest" description="Disordered" evidence="7">
    <location>
        <begin position="490"/>
        <end position="513"/>
    </location>
</feature>
<comment type="subcellular location">
    <subcellularLocation>
        <location evidence="1">Cytoplasm</location>
        <location evidence="1">Cytoskeleton</location>
    </subcellularLocation>
</comment>
<feature type="region of interest" description="Disordered" evidence="7">
    <location>
        <begin position="847"/>
        <end position="888"/>
    </location>
</feature>
<comment type="similarity">
    <text evidence="2">Belongs to the MAP7 family.</text>
</comment>
<dbReference type="Proteomes" id="UP000694923">
    <property type="component" value="Unplaced"/>
</dbReference>
<evidence type="ECO:0000256" key="3">
    <source>
        <dbReference type="ARBA" id="ARBA00022490"/>
    </source>
</evidence>
<evidence type="ECO:0000256" key="2">
    <source>
        <dbReference type="ARBA" id="ARBA00007525"/>
    </source>
</evidence>
<name>A0ABM0RG09_GALVR</name>
<dbReference type="PANTHER" id="PTHR15073:SF5">
    <property type="entry name" value="MAP7 DOMAIN-CONTAINING PROTEIN 3"/>
    <property type="match status" value="1"/>
</dbReference>
<evidence type="ECO:0000313" key="9">
    <source>
        <dbReference type="RefSeq" id="XP_008579550.1"/>
    </source>
</evidence>
<feature type="compositionally biased region" description="Basic residues" evidence="7">
    <location>
        <begin position="861"/>
        <end position="873"/>
    </location>
</feature>
<evidence type="ECO:0000256" key="6">
    <source>
        <dbReference type="SAM" id="Coils"/>
    </source>
</evidence>
<feature type="region of interest" description="Disordered" evidence="7">
    <location>
        <begin position="173"/>
        <end position="212"/>
    </location>
</feature>
<keyword evidence="5" id="KW-0206">Cytoskeleton</keyword>
<evidence type="ECO:0000256" key="4">
    <source>
        <dbReference type="ARBA" id="ARBA00023054"/>
    </source>
</evidence>
<feature type="region of interest" description="Disordered" evidence="7">
    <location>
        <begin position="30"/>
        <end position="50"/>
    </location>
</feature>
<feature type="compositionally biased region" description="Basic and acidic residues" evidence="7">
    <location>
        <begin position="847"/>
        <end position="857"/>
    </location>
</feature>
<feature type="compositionally biased region" description="Acidic residues" evidence="7">
    <location>
        <begin position="759"/>
        <end position="776"/>
    </location>
</feature>
<dbReference type="Pfam" id="PF05672">
    <property type="entry name" value="MAP7"/>
    <property type="match status" value="1"/>
</dbReference>
<feature type="region of interest" description="Disordered" evidence="7">
    <location>
        <begin position="905"/>
        <end position="950"/>
    </location>
</feature>
<feature type="compositionally biased region" description="Polar residues" evidence="7">
    <location>
        <begin position="917"/>
        <end position="934"/>
    </location>
</feature>
<feature type="region of interest" description="Disordered" evidence="7">
    <location>
        <begin position="589"/>
        <end position="617"/>
    </location>
</feature>
<feature type="compositionally biased region" description="Polar residues" evidence="7">
    <location>
        <begin position="492"/>
        <end position="506"/>
    </location>
</feature>
<feature type="compositionally biased region" description="Basic and acidic residues" evidence="7">
    <location>
        <begin position="589"/>
        <end position="599"/>
    </location>
</feature>
<dbReference type="InterPro" id="IPR008604">
    <property type="entry name" value="MAP7_fam"/>
</dbReference>
<evidence type="ECO:0000313" key="8">
    <source>
        <dbReference type="Proteomes" id="UP000694923"/>
    </source>
</evidence>
<proteinExistence type="inferred from homology"/>
<accession>A0ABM0RG09</accession>
<dbReference type="GeneID" id="103597483"/>
<organism evidence="8 9">
    <name type="scientific">Galeopterus variegatus</name>
    <name type="common">Malayan flying lemur</name>
    <name type="synonym">Cynocephalus variegatus</name>
    <dbReference type="NCBI Taxonomy" id="482537"/>
    <lineage>
        <taxon>Eukaryota</taxon>
        <taxon>Metazoa</taxon>
        <taxon>Chordata</taxon>
        <taxon>Craniata</taxon>
        <taxon>Vertebrata</taxon>
        <taxon>Euteleostomi</taxon>
        <taxon>Mammalia</taxon>
        <taxon>Eutheria</taxon>
        <taxon>Euarchontoglires</taxon>
        <taxon>Dermoptera</taxon>
        <taxon>Cynocephalidae</taxon>
        <taxon>Galeopterus</taxon>
    </lineage>
</organism>
<dbReference type="RefSeq" id="XP_008579550.1">
    <property type="nucleotide sequence ID" value="XM_008581328.1"/>
</dbReference>
<protein>
    <submittedName>
        <fullName evidence="9">MAP7 domain-containing protein 3 isoform X1</fullName>
    </submittedName>
</protein>
<keyword evidence="3" id="KW-0963">Cytoplasm</keyword>
<reference evidence="9" key="1">
    <citation type="submission" date="2025-08" db="UniProtKB">
        <authorList>
            <consortium name="RefSeq"/>
        </authorList>
    </citation>
    <scope>IDENTIFICATION</scope>
</reference>
<evidence type="ECO:0000256" key="5">
    <source>
        <dbReference type="ARBA" id="ARBA00023212"/>
    </source>
</evidence>
<gene>
    <name evidence="9" type="primary">MAP7D3</name>
</gene>
<feature type="compositionally biased region" description="Polar residues" evidence="7">
    <location>
        <begin position="34"/>
        <end position="49"/>
    </location>
</feature>
<feature type="coiled-coil region" evidence="6">
    <location>
        <begin position="698"/>
        <end position="741"/>
    </location>
</feature>
<evidence type="ECO:0000256" key="1">
    <source>
        <dbReference type="ARBA" id="ARBA00004245"/>
    </source>
</evidence>
<evidence type="ECO:0000256" key="7">
    <source>
        <dbReference type="SAM" id="MobiDB-lite"/>
    </source>
</evidence>
<feature type="region of interest" description="Disordered" evidence="7">
    <location>
        <begin position="753"/>
        <end position="776"/>
    </location>
</feature>
<dbReference type="InterPro" id="IPR051483">
    <property type="entry name" value="MAP7_domain-containing"/>
</dbReference>
<feature type="compositionally biased region" description="Polar residues" evidence="7">
    <location>
        <begin position="439"/>
        <end position="462"/>
    </location>
</feature>
<keyword evidence="8" id="KW-1185">Reference proteome</keyword>
<feature type="compositionally biased region" description="Basic and acidic residues" evidence="7">
    <location>
        <begin position="173"/>
        <end position="191"/>
    </location>
</feature>
<sequence length="950" mass="107104">MADRVSVGGSTSLKGLRRRMVAAVEVIAEERRNQSGTTPVVSPSSNIRSSFKPVIDGSVLKNDVKQQLAKERREEKKKQQDATKEMQLLEKERKTKMQCEKQMEERQRKLRAQKEKDEQRRISAEKRRKQKLEEETEKYKAVLCRTLERSNRVDHRQKRWSWEGSANMTNDCKYEKKEKKSSSLNRRESKLHSSTNIGQVEEKPDAHHSVTNFPENNLISRLLIPTKASLARSKSAIALSVPGKDIPGITHIMQYVKKPLRSHSSDKLETNMLPESIAGVLPQTNLEVTPHKKVEIFLKMSVEAPAKASVEASSMVSGEASSEVSAEMDPKVSVEISSQGSMHTPPEVSVETFSKLTMEVSPKETVEVPLGAILEVPPKVTVEETPTDSVEVPEAVVEVLPEVSKKTSPEVNVDVSPVVNTDTSPDVSLVVSTDTSADVSPVVSSDTSLDVSPVVSTDTSPEVSMEVIPEDNMEASLEESGEAPLMAEMKDSPQTSEVDQQASNPVTKKRPSSHIPCYKWSLGHARRWHSSSPINTNRQTQKNRLWSSSSVISKQSAQYSLSYRVIPVQCSPFVQNPLGTVNKKRETVSETTNKCEDGSQRQMICEDPGNKNTPGTMSAEEATKILAERRRLVREQREKDERLQEEMETSFIEKVKNMATIESQVEEFLKFEDGQQQNEMRMNKGCKDHDDEDVLLQKEDAKLKAQEEADKRKKERERIMLQNLQERLERKKRIEEIMKRTRKTDVIALKATEISGNDTYEEDEADDENETETDEDSFEIFPPVMLNDRDSSTKPKMTLKYAKKMPKLVFLTAATDRNKTKTYFTATDRNKTKTYFNCGVKNFRKENMKDPSTEAKASRSSTKRKTTRKAKTGKKNETNNTMKPSKSLNLKQEWILEITDVVSHPETSVTGIPPESHQPNLKESIPSCQSPQTPQDEKIGSKPVSAHSDI</sequence>
<feature type="compositionally biased region" description="Polar residues" evidence="7">
    <location>
        <begin position="878"/>
        <end position="888"/>
    </location>
</feature>
<feature type="region of interest" description="Disordered" evidence="7">
    <location>
        <begin position="88"/>
        <end position="134"/>
    </location>
</feature>